<keyword evidence="4 11" id="KW-0812">Transmembrane</keyword>
<dbReference type="GO" id="GO:0006935">
    <property type="term" value="P:chemotaxis"/>
    <property type="evidence" value="ECO:0007669"/>
    <property type="project" value="UniProtKB-KW"/>
</dbReference>
<sequence length="676" mass="74282">MNVLFAMKANDCFRGSQKKEVFQMSLKSKLILILVLFSLVPLLLLGYISYQNVSTSLEHEIRRNQAQWANSMHQDLNKSIEERRSLLKQLSSLPKIKSMNAEEQKSLLESFGNVFPDMDSIAVIDLTGMQIARSNNGTKVNVADRDYVQGILKEGKTFVVGLPSISKVTGRPILTVAVPITDGGLVVGVLAGYLRVDDVIRSFITRMQELDSAADKKIIIVDNQQKLLYHPDKKNAASSDSYPLPLSDTTGIADYEENGTHYVATLMQSDFTHLTILIREDAKELFAPIQHLLYVLLGLLAGMVLLSLVTSFFLARRIASPLEYIGAQARRLASGDLTIQLTNTEFNEPEIRQLAEAFNEMSQGLRQLIGEILQSSRILNSESMNLTGTCQQTAKAADHLARCNEAVASTLLTQTRQLSATVEQVELLSKLSQDIVADGKAASKEGLHLTQLSETISNSIQEAQALSESTAEKMLQGSKTTKELHEKSRGIKEILNVITEITDQTNLLAFNAAIEAARAGEYGLGFGVVAEEIRKLAEESRQAAFRIQKIIADVEADIDATVHAIDEGYHLADAEYHKSQENAKRLRQMVLLLKGQMDRFDSVIQRADSQVDMAVTASASLQQLYKESTEAASSTQSVTATAQEVAASSEEVASSASKLTQISHSSQAVVERFKLD</sequence>
<evidence type="ECO:0000259" key="12">
    <source>
        <dbReference type="PROSITE" id="PS50111"/>
    </source>
</evidence>
<dbReference type="CDD" id="cd06225">
    <property type="entry name" value="HAMP"/>
    <property type="match status" value="1"/>
</dbReference>
<dbReference type="SUPFAM" id="SSF103190">
    <property type="entry name" value="Sensory domain-like"/>
    <property type="match status" value="1"/>
</dbReference>
<evidence type="ECO:0000256" key="2">
    <source>
        <dbReference type="ARBA" id="ARBA00022475"/>
    </source>
</evidence>
<dbReference type="Proteomes" id="UP000430670">
    <property type="component" value="Unassembled WGS sequence"/>
</dbReference>
<keyword evidence="3" id="KW-0145">Chemotaxis</keyword>
<dbReference type="SUPFAM" id="SSF58104">
    <property type="entry name" value="Methyl-accepting chemotaxis protein (MCP) signaling domain"/>
    <property type="match status" value="1"/>
</dbReference>
<dbReference type="AlphaFoldDB" id="A0A6I3SEY7"/>
<keyword evidence="2" id="KW-1003">Cell membrane</keyword>
<comment type="subcellular location">
    <subcellularLocation>
        <location evidence="1">Cell membrane</location>
        <topology evidence="1">Multi-pass membrane protein</topology>
    </subcellularLocation>
</comment>
<dbReference type="InterPro" id="IPR003660">
    <property type="entry name" value="HAMP_dom"/>
</dbReference>
<organism evidence="14 15">
    <name type="scientific">Heliobacterium mobile</name>
    <name type="common">Heliobacillus mobilis</name>
    <dbReference type="NCBI Taxonomy" id="28064"/>
    <lineage>
        <taxon>Bacteria</taxon>
        <taxon>Bacillati</taxon>
        <taxon>Bacillota</taxon>
        <taxon>Clostridia</taxon>
        <taxon>Eubacteriales</taxon>
        <taxon>Heliobacteriaceae</taxon>
        <taxon>Heliobacterium</taxon>
    </lineage>
</organism>
<dbReference type="GO" id="GO:0007165">
    <property type="term" value="P:signal transduction"/>
    <property type="evidence" value="ECO:0007669"/>
    <property type="project" value="UniProtKB-KW"/>
</dbReference>
<dbReference type="SMART" id="SM00304">
    <property type="entry name" value="HAMP"/>
    <property type="match status" value="1"/>
</dbReference>
<dbReference type="PANTHER" id="PTHR32089:SF112">
    <property type="entry name" value="LYSOZYME-LIKE PROTEIN-RELATED"/>
    <property type="match status" value="1"/>
</dbReference>
<feature type="domain" description="HAMP" evidence="13">
    <location>
        <begin position="316"/>
        <end position="370"/>
    </location>
</feature>
<dbReference type="Pfam" id="PF00672">
    <property type="entry name" value="HAMP"/>
    <property type="match status" value="1"/>
</dbReference>
<protein>
    <submittedName>
        <fullName evidence="14">HAMP domain-containing protein</fullName>
    </submittedName>
</protein>
<evidence type="ECO:0000256" key="1">
    <source>
        <dbReference type="ARBA" id="ARBA00004651"/>
    </source>
</evidence>
<evidence type="ECO:0000256" key="6">
    <source>
        <dbReference type="ARBA" id="ARBA00023136"/>
    </source>
</evidence>
<gene>
    <name evidence="14" type="ORF">GJ688_00110</name>
</gene>
<dbReference type="Pfam" id="PF00015">
    <property type="entry name" value="MCPsignal"/>
    <property type="match status" value="1"/>
</dbReference>
<evidence type="ECO:0000256" key="4">
    <source>
        <dbReference type="ARBA" id="ARBA00022692"/>
    </source>
</evidence>
<keyword evidence="5 11" id="KW-1133">Transmembrane helix</keyword>
<dbReference type="OrthoDB" id="2078457at2"/>
<feature type="domain" description="Methyl-accepting transducer" evidence="12">
    <location>
        <begin position="389"/>
        <end position="660"/>
    </location>
</feature>
<evidence type="ECO:0000313" key="15">
    <source>
        <dbReference type="Proteomes" id="UP000430670"/>
    </source>
</evidence>
<keyword evidence="7 9" id="KW-0807">Transducer</keyword>
<comment type="similarity">
    <text evidence="8">Belongs to the methyl-accepting chemotaxis (MCP) protein family.</text>
</comment>
<dbReference type="PROSITE" id="PS50111">
    <property type="entry name" value="CHEMOTAXIS_TRANSDUC_2"/>
    <property type="match status" value="1"/>
</dbReference>
<keyword evidence="6 11" id="KW-0472">Membrane</keyword>
<feature type="region of interest" description="Disordered" evidence="10">
    <location>
        <begin position="632"/>
        <end position="666"/>
    </location>
</feature>
<feature type="transmembrane region" description="Helical" evidence="11">
    <location>
        <begin position="292"/>
        <end position="315"/>
    </location>
</feature>
<dbReference type="PROSITE" id="PS50885">
    <property type="entry name" value="HAMP"/>
    <property type="match status" value="1"/>
</dbReference>
<name>A0A6I3SEY7_HELMO</name>
<dbReference type="Pfam" id="PF02743">
    <property type="entry name" value="dCache_1"/>
    <property type="match status" value="1"/>
</dbReference>
<feature type="compositionally biased region" description="Low complexity" evidence="10">
    <location>
        <begin position="632"/>
        <end position="657"/>
    </location>
</feature>
<feature type="transmembrane region" description="Helical" evidence="11">
    <location>
        <begin position="30"/>
        <end position="50"/>
    </location>
</feature>
<evidence type="ECO:0000256" key="10">
    <source>
        <dbReference type="SAM" id="MobiDB-lite"/>
    </source>
</evidence>
<evidence type="ECO:0000256" key="9">
    <source>
        <dbReference type="PROSITE-ProRule" id="PRU00284"/>
    </source>
</evidence>
<dbReference type="CDD" id="cd12914">
    <property type="entry name" value="PDC1_DGC_like"/>
    <property type="match status" value="1"/>
</dbReference>
<evidence type="ECO:0000313" key="14">
    <source>
        <dbReference type="EMBL" id="MTV47380.1"/>
    </source>
</evidence>
<comment type="caution">
    <text evidence="14">The sequence shown here is derived from an EMBL/GenBank/DDBJ whole genome shotgun (WGS) entry which is preliminary data.</text>
</comment>
<dbReference type="Gene3D" id="3.30.450.20">
    <property type="entry name" value="PAS domain"/>
    <property type="match status" value="1"/>
</dbReference>
<keyword evidence="15" id="KW-1185">Reference proteome</keyword>
<dbReference type="Gene3D" id="1.10.287.950">
    <property type="entry name" value="Methyl-accepting chemotaxis protein"/>
    <property type="match status" value="1"/>
</dbReference>
<dbReference type="InterPro" id="IPR004089">
    <property type="entry name" value="MCPsignal_dom"/>
</dbReference>
<dbReference type="Gene3D" id="6.10.340.10">
    <property type="match status" value="1"/>
</dbReference>
<evidence type="ECO:0000256" key="7">
    <source>
        <dbReference type="ARBA" id="ARBA00023224"/>
    </source>
</evidence>
<dbReference type="EMBL" id="WNKU01000001">
    <property type="protein sequence ID" value="MTV47380.1"/>
    <property type="molecule type" value="Genomic_DNA"/>
</dbReference>
<dbReference type="PANTHER" id="PTHR32089">
    <property type="entry name" value="METHYL-ACCEPTING CHEMOTAXIS PROTEIN MCPB"/>
    <property type="match status" value="1"/>
</dbReference>
<dbReference type="InterPro" id="IPR029151">
    <property type="entry name" value="Sensor-like_sf"/>
</dbReference>
<dbReference type="GO" id="GO:0005886">
    <property type="term" value="C:plasma membrane"/>
    <property type="evidence" value="ECO:0007669"/>
    <property type="project" value="UniProtKB-SubCell"/>
</dbReference>
<evidence type="ECO:0000256" key="5">
    <source>
        <dbReference type="ARBA" id="ARBA00022989"/>
    </source>
</evidence>
<accession>A0A6I3SEY7</accession>
<evidence type="ECO:0000256" key="11">
    <source>
        <dbReference type="SAM" id="Phobius"/>
    </source>
</evidence>
<proteinExistence type="inferred from homology"/>
<evidence type="ECO:0000256" key="3">
    <source>
        <dbReference type="ARBA" id="ARBA00022500"/>
    </source>
</evidence>
<dbReference type="SMART" id="SM00283">
    <property type="entry name" value="MA"/>
    <property type="match status" value="1"/>
</dbReference>
<evidence type="ECO:0000256" key="8">
    <source>
        <dbReference type="ARBA" id="ARBA00029447"/>
    </source>
</evidence>
<evidence type="ECO:0000259" key="13">
    <source>
        <dbReference type="PROSITE" id="PS50885"/>
    </source>
</evidence>
<dbReference type="InterPro" id="IPR033479">
    <property type="entry name" value="dCache_1"/>
</dbReference>
<reference evidence="14 15" key="1">
    <citation type="submission" date="2019-11" db="EMBL/GenBank/DDBJ databases">
        <title>Whole-genome sequence of a the green, strictly anaerobic photosynthetic bacterium Heliobacillus mobilis DSM 6151.</title>
        <authorList>
            <person name="Kyndt J.A."/>
            <person name="Meyer T.E."/>
        </authorList>
    </citation>
    <scope>NUCLEOTIDE SEQUENCE [LARGE SCALE GENOMIC DNA]</scope>
    <source>
        <strain evidence="14 15">DSM 6151</strain>
    </source>
</reference>